<evidence type="ECO:0000256" key="1">
    <source>
        <dbReference type="SAM" id="MobiDB-lite"/>
    </source>
</evidence>
<feature type="compositionally biased region" description="Basic and acidic residues" evidence="1">
    <location>
        <begin position="194"/>
        <end position="206"/>
    </location>
</feature>
<accession>A0A5A7PF66</accession>
<sequence>MKDKESRCSMTANFPLQQNARWTGEAAAAPRLDSHPSVQIEEIRRHGKLELVARSTSAVRRWARWTKMATDFQVANHEIEQRDWFGPDCTGVVRDGLDLDSLGWVWSSLVRTRLTGARLQALGLVCGLGWAARCWAGSHAGKRSCTHARHCGSHENVACTQDTRELHGSRSSCVWRTRVAQRRYGSSSESSLGAREEHKAGAERESLAPNLTPNLPATTTGVISLSAAKDTPPTATLPTQQLDIKTPESSAAKKSFSLATGASAPSNPTVAGVPQLESFGSLQMANRKDDKLSVNPSSKPTPHPKSIHLNGPNKFGPLPLPRPKSSPSLTNHFFGPANSHHNISLAQLTPPLDPSSCGPAQHTIQAQNAQLNQPNLQPDSNHPQAPSTARFLAITSQRHEDLPFAGDSTVKTTGKLQLAGAPARAGLEVNFEKGILGPRPILPSEHFVKMAPPAADDTEQDIHEDGVVVAAITSQTEPDGHLPCAGTGAGMATGKSQSAGNTSGATPEFLPTDDLESPQPQEPSPFWILRMLPAIVAAEASRRKTRGQGPAADDG</sequence>
<name>A0A5A7PF66_STRAF</name>
<feature type="region of interest" description="Disordered" evidence="1">
    <location>
        <begin position="477"/>
        <end position="526"/>
    </location>
</feature>
<dbReference type="Proteomes" id="UP000325081">
    <property type="component" value="Unassembled WGS sequence"/>
</dbReference>
<gene>
    <name evidence="2" type="ORF">STAS_07406</name>
</gene>
<feature type="compositionally biased region" description="Polar residues" evidence="1">
    <location>
        <begin position="494"/>
        <end position="505"/>
    </location>
</feature>
<keyword evidence="3" id="KW-1185">Reference proteome</keyword>
<protein>
    <submittedName>
        <fullName evidence="2">Cation/H+ exchanger 21</fullName>
    </submittedName>
</protein>
<comment type="caution">
    <text evidence="2">The sequence shown here is derived from an EMBL/GenBank/DDBJ whole genome shotgun (WGS) entry which is preliminary data.</text>
</comment>
<dbReference type="EMBL" id="BKCP01004472">
    <property type="protein sequence ID" value="GER31409.1"/>
    <property type="molecule type" value="Genomic_DNA"/>
</dbReference>
<feature type="compositionally biased region" description="Low complexity" evidence="1">
    <location>
        <begin position="231"/>
        <end position="242"/>
    </location>
</feature>
<evidence type="ECO:0000313" key="3">
    <source>
        <dbReference type="Proteomes" id="UP000325081"/>
    </source>
</evidence>
<feature type="region of interest" description="Disordered" evidence="1">
    <location>
        <begin position="185"/>
        <end position="215"/>
    </location>
</feature>
<organism evidence="2 3">
    <name type="scientific">Striga asiatica</name>
    <name type="common">Asiatic witchweed</name>
    <name type="synonym">Buchnera asiatica</name>
    <dbReference type="NCBI Taxonomy" id="4170"/>
    <lineage>
        <taxon>Eukaryota</taxon>
        <taxon>Viridiplantae</taxon>
        <taxon>Streptophyta</taxon>
        <taxon>Embryophyta</taxon>
        <taxon>Tracheophyta</taxon>
        <taxon>Spermatophyta</taxon>
        <taxon>Magnoliopsida</taxon>
        <taxon>eudicotyledons</taxon>
        <taxon>Gunneridae</taxon>
        <taxon>Pentapetalae</taxon>
        <taxon>asterids</taxon>
        <taxon>lamiids</taxon>
        <taxon>Lamiales</taxon>
        <taxon>Orobanchaceae</taxon>
        <taxon>Buchnereae</taxon>
        <taxon>Striga</taxon>
    </lineage>
</organism>
<dbReference type="AlphaFoldDB" id="A0A5A7PF66"/>
<proteinExistence type="predicted"/>
<evidence type="ECO:0000313" key="2">
    <source>
        <dbReference type="EMBL" id="GER31409.1"/>
    </source>
</evidence>
<feature type="region of interest" description="Disordered" evidence="1">
    <location>
        <begin position="227"/>
        <end position="248"/>
    </location>
</feature>
<feature type="region of interest" description="Disordered" evidence="1">
    <location>
        <begin position="286"/>
        <end position="335"/>
    </location>
</feature>
<reference evidence="3" key="1">
    <citation type="journal article" date="2019" name="Curr. Biol.">
        <title>Genome Sequence of Striga asiatica Provides Insight into the Evolution of Plant Parasitism.</title>
        <authorList>
            <person name="Yoshida S."/>
            <person name="Kim S."/>
            <person name="Wafula E.K."/>
            <person name="Tanskanen J."/>
            <person name="Kim Y.M."/>
            <person name="Honaas L."/>
            <person name="Yang Z."/>
            <person name="Spallek T."/>
            <person name="Conn C.E."/>
            <person name="Ichihashi Y."/>
            <person name="Cheong K."/>
            <person name="Cui S."/>
            <person name="Der J.P."/>
            <person name="Gundlach H."/>
            <person name="Jiao Y."/>
            <person name="Hori C."/>
            <person name="Ishida J.K."/>
            <person name="Kasahara H."/>
            <person name="Kiba T."/>
            <person name="Kim M.S."/>
            <person name="Koo N."/>
            <person name="Laohavisit A."/>
            <person name="Lee Y.H."/>
            <person name="Lumba S."/>
            <person name="McCourt P."/>
            <person name="Mortimer J.C."/>
            <person name="Mutuku J.M."/>
            <person name="Nomura T."/>
            <person name="Sasaki-Sekimoto Y."/>
            <person name="Seto Y."/>
            <person name="Wang Y."/>
            <person name="Wakatake T."/>
            <person name="Sakakibara H."/>
            <person name="Demura T."/>
            <person name="Yamaguchi S."/>
            <person name="Yoneyama K."/>
            <person name="Manabe R.I."/>
            <person name="Nelson D.C."/>
            <person name="Schulman A.H."/>
            <person name="Timko M.P."/>
            <person name="dePamphilis C.W."/>
            <person name="Choi D."/>
            <person name="Shirasu K."/>
        </authorList>
    </citation>
    <scope>NUCLEOTIDE SEQUENCE [LARGE SCALE GENOMIC DNA]</scope>
    <source>
        <strain evidence="3">cv. UVA1</strain>
    </source>
</reference>